<dbReference type="STRING" id="29321.AAV33_04470"/>
<dbReference type="PANTHER" id="PTHR33383:SF1">
    <property type="entry name" value="MEMBRANE PROTEIN INSERTION EFFICIENCY FACTOR-RELATED"/>
    <property type="match status" value="1"/>
</dbReference>
<dbReference type="AlphaFoldDB" id="K0YDP6"/>
<evidence type="ECO:0000313" key="2">
    <source>
        <dbReference type="EMBL" id="EJZ81278.1"/>
    </source>
</evidence>
<dbReference type="NCBIfam" id="TIGR00278">
    <property type="entry name" value="membrane protein insertion efficiency factor YidD"/>
    <property type="match status" value="1"/>
</dbReference>
<evidence type="ECO:0000313" key="3">
    <source>
        <dbReference type="Proteomes" id="UP000006078"/>
    </source>
</evidence>
<comment type="caution">
    <text evidence="2">The sequence shown here is derived from an EMBL/GenBank/DDBJ whole genome shotgun (WGS) entry which is preliminary data.</text>
</comment>
<dbReference type="eggNOG" id="COG0759">
    <property type="taxonomic scope" value="Bacteria"/>
</dbReference>
<protein>
    <recommendedName>
        <fullName evidence="1">Putative membrane protein insertion efficiency factor</fullName>
    </recommendedName>
</protein>
<comment type="similarity">
    <text evidence="1">Belongs to the UPF0161 family.</text>
</comment>
<dbReference type="SMART" id="SM01234">
    <property type="entry name" value="Haemolytic"/>
    <property type="match status" value="1"/>
</dbReference>
<comment type="subcellular location">
    <subcellularLocation>
        <location evidence="1">Cell membrane</location>
        <topology evidence="1">Peripheral membrane protein</topology>
        <orientation evidence="1">Cytoplasmic side</orientation>
    </subcellularLocation>
</comment>
<dbReference type="Proteomes" id="UP000006078">
    <property type="component" value="Unassembled WGS sequence"/>
</dbReference>
<keyword evidence="1" id="KW-0472">Membrane</keyword>
<reference evidence="2 3" key="1">
    <citation type="submission" date="2012-08" db="EMBL/GenBank/DDBJ databases">
        <title>The Genome Sequence of Turicella otitidis ATCC 51513.</title>
        <authorList>
            <consortium name="The Broad Institute Genome Sequencing Platform"/>
            <person name="Earl A."/>
            <person name="Ward D."/>
            <person name="Feldgarden M."/>
            <person name="Gevers D."/>
            <person name="Huys G."/>
            <person name="Walker B."/>
            <person name="Young S.K."/>
            <person name="Zeng Q."/>
            <person name="Gargeya S."/>
            <person name="Fitzgerald M."/>
            <person name="Haas B."/>
            <person name="Abouelleil A."/>
            <person name="Alvarado L."/>
            <person name="Arachchi H.M."/>
            <person name="Berlin A.M."/>
            <person name="Chapman S.B."/>
            <person name="Goldberg J."/>
            <person name="Griggs A."/>
            <person name="Gujja S."/>
            <person name="Hansen M."/>
            <person name="Howarth C."/>
            <person name="Imamovic A."/>
            <person name="Larimer J."/>
            <person name="McCowen C."/>
            <person name="Montmayeur A."/>
            <person name="Murphy C."/>
            <person name="Neiman D."/>
            <person name="Pearson M."/>
            <person name="Priest M."/>
            <person name="Roberts A."/>
            <person name="Saif S."/>
            <person name="Shea T."/>
            <person name="Sisk P."/>
            <person name="Sykes S."/>
            <person name="Wortman J."/>
            <person name="Nusbaum C."/>
            <person name="Birren B."/>
        </authorList>
    </citation>
    <scope>NUCLEOTIDE SEQUENCE [LARGE SCALE GENOMIC DNA]</scope>
    <source>
        <strain evidence="2 3">ATCC 51513</strain>
    </source>
</reference>
<keyword evidence="3" id="KW-1185">Reference proteome</keyword>
<name>K0YDP6_9CORY</name>
<gene>
    <name evidence="2" type="ORF">HMPREF9719_01796</name>
</gene>
<dbReference type="HAMAP" id="MF_00386">
    <property type="entry name" value="UPF0161_YidD"/>
    <property type="match status" value="1"/>
</dbReference>
<evidence type="ECO:0000256" key="1">
    <source>
        <dbReference type="HAMAP-Rule" id="MF_00386"/>
    </source>
</evidence>
<dbReference type="PANTHER" id="PTHR33383">
    <property type="entry name" value="MEMBRANE PROTEIN INSERTION EFFICIENCY FACTOR-RELATED"/>
    <property type="match status" value="1"/>
</dbReference>
<dbReference type="GO" id="GO:0005886">
    <property type="term" value="C:plasma membrane"/>
    <property type="evidence" value="ECO:0007669"/>
    <property type="project" value="UniProtKB-SubCell"/>
</dbReference>
<comment type="function">
    <text evidence="1">Could be involved in insertion of integral membrane proteins into the membrane.</text>
</comment>
<organism evidence="2 3">
    <name type="scientific">Corynebacterium otitidis ATCC 51513</name>
    <dbReference type="NCBI Taxonomy" id="883169"/>
    <lineage>
        <taxon>Bacteria</taxon>
        <taxon>Bacillati</taxon>
        <taxon>Actinomycetota</taxon>
        <taxon>Actinomycetes</taxon>
        <taxon>Mycobacteriales</taxon>
        <taxon>Corynebacteriaceae</taxon>
        <taxon>Corynebacterium</taxon>
    </lineage>
</organism>
<accession>K0YDP6</accession>
<dbReference type="EMBL" id="AHAE01000084">
    <property type="protein sequence ID" value="EJZ81278.1"/>
    <property type="molecule type" value="Genomic_DNA"/>
</dbReference>
<dbReference type="RefSeq" id="WP_004601686.1">
    <property type="nucleotide sequence ID" value="NZ_HF541868.1"/>
</dbReference>
<proteinExistence type="inferred from homology"/>
<dbReference type="HOGENOM" id="CLU_144811_5_2_11"/>
<keyword evidence="1" id="KW-1003">Cell membrane</keyword>
<dbReference type="Pfam" id="PF01809">
    <property type="entry name" value="YidD"/>
    <property type="match status" value="1"/>
</dbReference>
<dbReference type="PATRIC" id="fig|883169.3.peg.1735"/>
<dbReference type="InterPro" id="IPR002696">
    <property type="entry name" value="Membr_insert_effic_factor_YidD"/>
</dbReference>
<sequence>MAEDLGSFRTIEGRRIPAPRSAAARALVRLVRFYQRRLSGFKVVSSCRFAPTCSAYALESVARHGAAAGLVLAAVRLAKCGPWHPGGYDPVPVALPGVLGRRGRHGA</sequence>